<organism evidence="1">
    <name type="scientific">marine metagenome</name>
    <dbReference type="NCBI Taxonomy" id="408172"/>
    <lineage>
        <taxon>unclassified sequences</taxon>
        <taxon>metagenomes</taxon>
        <taxon>ecological metagenomes</taxon>
    </lineage>
</organism>
<gene>
    <name evidence="1" type="ORF">METZ01_LOCUS367037</name>
</gene>
<protein>
    <submittedName>
        <fullName evidence="1">Uncharacterized protein</fullName>
    </submittedName>
</protein>
<evidence type="ECO:0000313" key="1">
    <source>
        <dbReference type="EMBL" id="SVD14183.1"/>
    </source>
</evidence>
<name>A0A382SWP8_9ZZZZ</name>
<sequence>MDQSLQLTLSLANEADRYATFQNGLNIDSGQEVLYLGNVSGGPITGSRGIIKKLYANKAVVDMGHVGTWNVPYYFLADTTKVA</sequence>
<reference evidence="1" key="1">
    <citation type="submission" date="2018-05" db="EMBL/GenBank/DDBJ databases">
        <authorList>
            <person name="Lanie J.A."/>
            <person name="Ng W.-L."/>
            <person name="Kazmierczak K.M."/>
            <person name="Andrzejewski T.M."/>
            <person name="Davidsen T.M."/>
            <person name="Wayne K.J."/>
            <person name="Tettelin H."/>
            <person name="Glass J.I."/>
            <person name="Rusch D."/>
            <person name="Podicherti R."/>
            <person name="Tsui H.-C.T."/>
            <person name="Winkler M.E."/>
        </authorList>
    </citation>
    <scope>NUCLEOTIDE SEQUENCE</scope>
</reference>
<dbReference type="EMBL" id="UINC01132090">
    <property type="protein sequence ID" value="SVD14183.1"/>
    <property type="molecule type" value="Genomic_DNA"/>
</dbReference>
<accession>A0A382SWP8</accession>
<proteinExistence type="predicted"/>
<dbReference type="AlphaFoldDB" id="A0A382SWP8"/>